<dbReference type="Proteomes" id="UP000307378">
    <property type="component" value="Unassembled WGS sequence"/>
</dbReference>
<dbReference type="AlphaFoldDB" id="A0A4S8QAK5"/>
<feature type="compositionally biased region" description="Basic and acidic residues" evidence="1">
    <location>
        <begin position="17"/>
        <end position="42"/>
    </location>
</feature>
<protein>
    <submittedName>
        <fullName evidence="2">Uncharacterized protein</fullName>
    </submittedName>
</protein>
<organism evidence="2 3">
    <name type="scientific">Rhizobium rosettiformans W3</name>
    <dbReference type="NCBI Taxonomy" id="538378"/>
    <lineage>
        <taxon>Bacteria</taxon>
        <taxon>Pseudomonadati</taxon>
        <taxon>Pseudomonadota</taxon>
        <taxon>Alphaproteobacteria</taxon>
        <taxon>Hyphomicrobiales</taxon>
        <taxon>Rhizobiaceae</taxon>
        <taxon>Rhizobium/Agrobacterium group</taxon>
        <taxon>Rhizobium</taxon>
    </lineage>
</organism>
<comment type="caution">
    <text evidence="2">The sequence shown here is derived from an EMBL/GenBank/DDBJ whole genome shotgun (WGS) entry which is preliminary data.</text>
</comment>
<accession>A0A4S8QAK5</accession>
<dbReference type="RefSeq" id="WP_136538515.1">
    <property type="nucleotide sequence ID" value="NZ_STGU01000002.1"/>
</dbReference>
<evidence type="ECO:0000313" key="3">
    <source>
        <dbReference type="Proteomes" id="UP000307378"/>
    </source>
</evidence>
<evidence type="ECO:0000256" key="1">
    <source>
        <dbReference type="SAM" id="MobiDB-lite"/>
    </source>
</evidence>
<reference evidence="2 3" key="1">
    <citation type="submission" date="2019-04" db="EMBL/GenBank/DDBJ databases">
        <title>genome sequence of strain W3.</title>
        <authorList>
            <person name="Gao J."/>
            <person name="Sun J."/>
        </authorList>
    </citation>
    <scope>NUCLEOTIDE SEQUENCE [LARGE SCALE GENOMIC DNA]</scope>
    <source>
        <strain evidence="2 3">W3</strain>
    </source>
</reference>
<name>A0A4S8QAK5_9HYPH</name>
<feature type="region of interest" description="Disordered" evidence="1">
    <location>
        <begin position="17"/>
        <end position="101"/>
    </location>
</feature>
<proteinExistence type="predicted"/>
<sequence length="101" mass="11059">MQDFDLSAMTEDELDRLIADAKRERSTRSDPSERAADADGVRGQDVNDPNHGAITTPAPHQVREHGPEGLEPGARVEGSRVIDADEAQESDRIEQAARRVV</sequence>
<evidence type="ECO:0000313" key="2">
    <source>
        <dbReference type="EMBL" id="THV38019.1"/>
    </source>
</evidence>
<gene>
    <name evidence="2" type="ORF">FAA86_04225</name>
</gene>
<dbReference type="EMBL" id="STGU01000002">
    <property type="protein sequence ID" value="THV38019.1"/>
    <property type="molecule type" value="Genomic_DNA"/>
</dbReference>
<feature type="compositionally biased region" description="Basic and acidic residues" evidence="1">
    <location>
        <begin position="77"/>
        <end position="101"/>
    </location>
</feature>